<accession>A0AAQ3KWX9</accession>
<feature type="compositionally biased region" description="Basic and acidic residues" evidence="1">
    <location>
        <begin position="47"/>
        <end position="59"/>
    </location>
</feature>
<sequence length="839" mass="91461">MNFLIRSAHPAVQEVSSDVDPENQKSVPTIPKPTATLEGLIAEDPSAESKGDDADKDSDGVGDAGSLAPGSTLKNQGNHIDVSEDDGWITIPYKELPDNWADAADILELRSLDRSFIFPGEQMHILVCLSASKQESEIITPFTVAAALSRNGKSTQNNTQDIETLNITSGPVSPSRVVSSITEGISRQRLENNSENISSANTLSTEDDISATASLLRRECHKQQTEIILESFRNSYFFVRITEADEQLWSKKSAASSMNSAVGRERNHSSGGSKRIPRSNVVSAVIDKSRFDGNTSGGMARDTTKCCSLSNGDIVVLLEVKTGVSNLKDPVLEVIQFEKYQSSNSGFKNHKNLLDSDHEDPCQELLDWLLPLDRATSSSRPLSPPLTSSLSQKLTSGSGSQIFSFTHFRSYSMPSLPQVNGPPPFSNPKPALDPEDYDRYSSEKLIKSKDTGNEGLLSFRGISLEPQRFSADCGLEGLYLPGRRWRRKLEIIHPVEICSFATECNTEDMLCVQIKNVSPAHTPDIVIFVDAITLVCEEESKGGPRLSLPITSIETGNGHCLPDLALRTGEEHSYILKLATRATKDHKRNSEMIPYARAGLAAPNTMMPSTSGGMISFSTVNQFAILVSCRCNYTESKLFFKHLIDWRPHIASDLMVSIASESHKLTHSLNVRELGLPVKVLTLKATNLTSEDLTFTVLSPETPVSPFLSLNSTPKTPMNMHSVFHDNAGRNRDKSENSVYMPLDDVKVSSCIGKQSAIMSDVTSSNSSGLTHLWLQSAVPLGCIPGHSSATVKLELLPLTDGIIDLDTLHIAIKEKGVTYIPEQPVKVHAISSTADGIL</sequence>
<feature type="region of interest" description="Disordered" evidence="1">
    <location>
        <begin position="1"/>
        <end position="81"/>
    </location>
</feature>
<protein>
    <submittedName>
        <fullName evidence="2">Uncharacterized protein</fullName>
    </submittedName>
</protein>
<evidence type="ECO:0000256" key="1">
    <source>
        <dbReference type="SAM" id="MobiDB-lite"/>
    </source>
</evidence>
<organism evidence="2 3">
    <name type="scientific">Canna indica</name>
    <name type="common">Indian-shot</name>
    <dbReference type="NCBI Taxonomy" id="4628"/>
    <lineage>
        <taxon>Eukaryota</taxon>
        <taxon>Viridiplantae</taxon>
        <taxon>Streptophyta</taxon>
        <taxon>Embryophyta</taxon>
        <taxon>Tracheophyta</taxon>
        <taxon>Spermatophyta</taxon>
        <taxon>Magnoliopsida</taxon>
        <taxon>Liliopsida</taxon>
        <taxon>Zingiberales</taxon>
        <taxon>Cannaceae</taxon>
        <taxon>Canna</taxon>
    </lineage>
</organism>
<keyword evidence="3" id="KW-1185">Reference proteome</keyword>
<evidence type="ECO:0000313" key="3">
    <source>
        <dbReference type="Proteomes" id="UP001327560"/>
    </source>
</evidence>
<dbReference type="PANTHER" id="PTHR36034">
    <property type="entry name" value="EXPRESSED PROTEIN"/>
    <property type="match status" value="1"/>
</dbReference>
<reference evidence="2 3" key="1">
    <citation type="submission" date="2023-10" db="EMBL/GenBank/DDBJ databases">
        <title>Chromosome-scale genome assembly provides insights into flower coloration mechanisms of Canna indica.</title>
        <authorList>
            <person name="Li C."/>
        </authorList>
    </citation>
    <scope>NUCLEOTIDE SEQUENCE [LARGE SCALE GENOMIC DNA]</scope>
    <source>
        <tissue evidence="2">Flower</tissue>
    </source>
</reference>
<feature type="region of interest" description="Disordered" evidence="1">
    <location>
        <begin position="377"/>
        <end position="396"/>
    </location>
</feature>
<evidence type="ECO:0000313" key="2">
    <source>
        <dbReference type="EMBL" id="WOL16085.1"/>
    </source>
</evidence>
<name>A0AAQ3KWX9_9LILI</name>
<dbReference type="AlphaFoldDB" id="A0AAQ3KWX9"/>
<dbReference type="EMBL" id="CP136897">
    <property type="protein sequence ID" value="WOL16085.1"/>
    <property type="molecule type" value="Genomic_DNA"/>
</dbReference>
<dbReference type="PANTHER" id="PTHR36034:SF2">
    <property type="entry name" value="EXPRESSED PROTEIN"/>
    <property type="match status" value="1"/>
</dbReference>
<proteinExistence type="predicted"/>
<dbReference type="Proteomes" id="UP001327560">
    <property type="component" value="Chromosome 8"/>
</dbReference>
<gene>
    <name evidence="2" type="ORF">Cni_G24867</name>
</gene>